<reference evidence="2" key="1">
    <citation type="submission" date="2024-03" db="EMBL/GenBank/DDBJ databases">
        <title>WGS assembly of Saponaria officinalis var. Norfolk2.</title>
        <authorList>
            <person name="Jenkins J."/>
            <person name="Shu S."/>
            <person name="Grimwood J."/>
            <person name="Barry K."/>
            <person name="Goodstein D."/>
            <person name="Schmutz J."/>
            <person name="Leebens-Mack J."/>
            <person name="Osbourn A."/>
        </authorList>
    </citation>
    <scope>NUCLEOTIDE SEQUENCE [LARGE SCALE GENOMIC DNA]</scope>
    <source>
        <strain evidence="2">JIC</strain>
    </source>
</reference>
<feature type="region of interest" description="Disordered" evidence="1">
    <location>
        <begin position="117"/>
        <end position="156"/>
    </location>
</feature>
<dbReference type="AlphaFoldDB" id="A0AAW1HJS9"/>
<keyword evidence="3" id="KW-1185">Reference proteome</keyword>
<dbReference type="EMBL" id="JBDFQZ010000011">
    <property type="protein sequence ID" value="KAK9676658.1"/>
    <property type="molecule type" value="Genomic_DNA"/>
</dbReference>
<evidence type="ECO:0000256" key="1">
    <source>
        <dbReference type="SAM" id="MobiDB-lite"/>
    </source>
</evidence>
<proteinExistence type="predicted"/>
<evidence type="ECO:0000313" key="3">
    <source>
        <dbReference type="Proteomes" id="UP001443914"/>
    </source>
</evidence>
<protein>
    <submittedName>
        <fullName evidence="2">Uncharacterized protein</fullName>
    </submittedName>
</protein>
<sequence>MVPWWGITSMTPSTLYGSVRGFMICSLDLGIRINPLRLLRRPLESTRVTKAYTKWTVAKEVRDRDHQREKEKVAPHPTLSHEPVCHSMDYSGVIPVIKDVLESSVFARLGERTGVRDRLGPRVEEPPARDHLASAVVVPERKDDAETSRDVKRRWK</sequence>
<feature type="compositionally biased region" description="Basic and acidic residues" evidence="1">
    <location>
        <begin position="117"/>
        <end position="132"/>
    </location>
</feature>
<name>A0AAW1HJS9_SAPOF</name>
<feature type="region of interest" description="Disordered" evidence="1">
    <location>
        <begin position="61"/>
        <end position="81"/>
    </location>
</feature>
<feature type="compositionally biased region" description="Basic and acidic residues" evidence="1">
    <location>
        <begin position="61"/>
        <end position="74"/>
    </location>
</feature>
<feature type="compositionally biased region" description="Basic and acidic residues" evidence="1">
    <location>
        <begin position="139"/>
        <end position="150"/>
    </location>
</feature>
<evidence type="ECO:0000313" key="2">
    <source>
        <dbReference type="EMBL" id="KAK9676658.1"/>
    </source>
</evidence>
<gene>
    <name evidence="2" type="ORF">RND81_11G091600</name>
</gene>
<organism evidence="2 3">
    <name type="scientific">Saponaria officinalis</name>
    <name type="common">Common soapwort</name>
    <name type="synonym">Lychnis saponaria</name>
    <dbReference type="NCBI Taxonomy" id="3572"/>
    <lineage>
        <taxon>Eukaryota</taxon>
        <taxon>Viridiplantae</taxon>
        <taxon>Streptophyta</taxon>
        <taxon>Embryophyta</taxon>
        <taxon>Tracheophyta</taxon>
        <taxon>Spermatophyta</taxon>
        <taxon>Magnoliopsida</taxon>
        <taxon>eudicotyledons</taxon>
        <taxon>Gunneridae</taxon>
        <taxon>Pentapetalae</taxon>
        <taxon>Caryophyllales</taxon>
        <taxon>Caryophyllaceae</taxon>
        <taxon>Caryophylleae</taxon>
        <taxon>Saponaria</taxon>
    </lineage>
</organism>
<comment type="caution">
    <text evidence="2">The sequence shown here is derived from an EMBL/GenBank/DDBJ whole genome shotgun (WGS) entry which is preliminary data.</text>
</comment>
<dbReference type="Proteomes" id="UP001443914">
    <property type="component" value="Unassembled WGS sequence"/>
</dbReference>
<accession>A0AAW1HJS9</accession>